<dbReference type="EMBL" id="CAUYUJ010018550">
    <property type="protein sequence ID" value="CAK0884455.1"/>
    <property type="molecule type" value="Genomic_DNA"/>
</dbReference>
<feature type="region of interest" description="Disordered" evidence="1">
    <location>
        <begin position="752"/>
        <end position="781"/>
    </location>
</feature>
<comment type="caution">
    <text evidence="2">The sequence shown here is derived from an EMBL/GenBank/DDBJ whole genome shotgun (WGS) entry which is preliminary data.</text>
</comment>
<keyword evidence="3" id="KW-1185">Reference proteome</keyword>
<feature type="non-terminal residue" evidence="2">
    <location>
        <position position="995"/>
    </location>
</feature>
<organism evidence="2 3">
    <name type="scientific">Prorocentrum cordatum</name>
    <dbReference type="NCBI Taxonomy" id="2364126"/>
    <lineage>
        <taxon>Eukaryota</taxon>
        <taxon>Sar</taxon>
        <taxon>Alveolata</taxon>
        <taxon>Dinophyceae</taxon>
        <taxon>Prorocentrales</taxon>
        <taxon>Prorocentraceae</taxon>
        <taxon>Prorocentrum</taxon>
    </lineage>
</organism>
<feature type="region of interest" description="Disordered" evidence="1">
    <location>
        <begin position="928"/>
        <end position="963"/>
    </location>
</feature>
<protein>
    <submittedName>
        <fullName evidence="2">Uncharacterized protein</fullName>
    </submittedName>
</protein>
<sequence>MNDRGDYGSRVGLMKSIQSLGFALNIRSPPFLVEETAGQGYLSLHWATAVEALHMAHEATPENRLVAHAVAAGLSRCKIYLPKAPNDAAKFLKGRGNKGNDHATKKTIMECHREAARIEKAWERRNKDTQWTIASLTHAVREEKKHEFPCSVLPGRLDRPRHFEVRLRVAQESHKVVIDRGPDKGLTCWQALEKAVNAHCDLSHPAACSFASIFVNIYRIFRKLRAEHAEYFADVCLLILPAATPLGERALLPQGLGAAAAARVTEASIDALLLEMDDSKVLHDAVAAASAQATEEQQQMVMAAREAEDTKQENQGKKGKAKTDSKVNVQKKKVKSLEHQPLLSKEDGKKNFLGVLGQAIMCMVKVDASQQELIRHFRFCALAGALGEKMSVVLGGVSKDVKGNSKLTKFYKTQLHKSAALPPRTSDPDFLADQIGGAPGAKSAESTMDLATQLNDNLEEGASLLPDLVKFVKGNPLGKPVITSEFAPSAIHCVMCLMHLIVEKGGAFVNVGEAMRHLVSGAMGYLQNAAPPAWDVLASTLGQLDTVSSERRSKALDGLPAEIHEVIPLKINLSLVGAMSTKLQDGPNVVDRTYAPPLLLNVLKTLANACPNEMTASSELPLARLEDALKMTFSDLSNQIVDKIIEFSSHCEKHDGSQCINTRNAVDNNIQKFTTKQMDEFVASEKLTGVTQHAGKAMELFPSKRTEAIAEIMTQYDKKHSDQKMAASILENTWAAIVNPLAVDILGDQGTPAGAVPGAPPAGGAAVSASATGADDEEQKGGKFELTEWWNQTLATEGGIDSADSSVFTREITAHLQLAFSKLPRSAYLERSGTGEDFAAGLMHIATMEASKSGAAKGLLEMASMSAVTIYLPFWGKVVSAAAAANVSKNNCLPLGGSTGLGPALFLDGAAVQNIRKADACMARLVPTAPQQKGDDKDEEATATPAKRARKTTPKKGPMRATHRVSFEKKIEITIEGKSCTCDLPALVHAEGFAR</sequence>
<name>A0ABN9WHU8_9DINO</name>
<evidence type="ECO:0000313" key="3">
    <source>
        <dbReference type="Proteomes" id="UP001189429"/>
    </source>
</evidence>
<feature type="compositionally biased region" description="Basic residues" evidence="1">
    <location>
        <begin position="947"/>
        <end position="963"/>
    </location>
</feature>
<feature type="compositionally biased region" description="Low complexity" evidence="1">
    <location>
        <begin position="752"/>
        <end position="773"/>
    </location>
</feature>
<reference evidence="2" key="1">
    <citation type="submission" date="2023-10" db="EMBL/GenBank/DDBJ databases">
        <authorList>
            <person name="Chen Y."/>
            <person name="Shah S."/>
            <person name="Dougan E. K."/>
            <person name="Thang M."/>
            <person name="Chan C."/>
        </authorList>
    </citation>
    <scope>NUCLEOTIDE SEQUENCE [LARGE SCALE GENOMIC DNA]</scope>
</reference>
<evidence type="ECO:0000313" key="2">
    <source>
        <dbReference type="EMBL" id="CAK0884455.1"/>
    </source>
</evidence>
<proteinExistence type="predicted"/>
<feature type="region of interest" description="Disordered" evidence="1">
    <location>
        <begin position="303"/>
        <end position="333"/>
    </location>
</feature>
<evidence type="ECO:0000256" key="1">
    <source>
        <dbReference type="SAM" id="MobiDB-lite"/>
    </source>
</evidence>
<gene>
    <name evidence="2" type="ORF">PCOR1329_LOCUS66405</name>
</gene>
<accession>A0ABN9WHU8</accession>
<dbReference type="Proteomes" id="UP001189429">
    <property type="component" value="Unassembled WGS sequence"/>
</dbReference>
<feature type="compositionally biased region" description="Basic and acidic residues" evidence="1">
    <location>
        <begin position="305"/>
        <end position="325"/>
    </location>
</feature>